<comment type="caution">
    <text evidence="1">The sequence shown here is derived from an EMBL/GenBank/DDBJ whole genome shotgun (WGS) entry which is preliminary data.</text>
</comment>
<reference evidence="1" key="1">
    <citation type="submission" date="2022-02" db="EMBL/GenBank/DDBJ databases">
        <title>Plant Genome Project.</title>
        <authorList>
            <person name="Zhang R.-G."/>
        </authorList>
    </citation>
    <scope>NUCLEOTIDE SEQUENCE</scope>
    <source>
        <strain evidence="1">AT1</strain>
    </source>
</reference>
<dbReference type="Proteomes" id="UP001062846">
    <property type="component" value="Chromosome 10"/>
</dbReference>
<name>A0ACC0M5T0_RHOML</name>
<sequence length="120" mass="13715">MGGLLGEAYGPNDVIEETNKLDANHVTRDIEKTSVEGNDENERSKQQHRDHNMHLKEAKVIIPLHQLKAVNPSISRAKPAEKYIQVISVDNHEFWFMSFLNYDSAVKCLRDALDARNLFV</sequence>
<dbReference type="EMBL" id="CM046397">
    <property type="protein sequence ID" value="KAI8536381.1"/>
    <property type="molecule type" value="Genomic_DNA"/>
</dbReference>
<keyword evidence="2" id="KW-1185">Reference proteome</keyword>
<proteinExistence type="predicted"/>
<evidence type="ECO:0000313" key="1">
    <source>
        <dbReference type="EMBL" id="KAI8536381.1"/>
    </source>
</evidence>
<gene>
    <name evidence="1" type="ORF">RHMOL_Rhmol10G0252600</name>
</gene>
<accession>A0ACC0M5T0</accession>
<organism evidence="1 2">
    <name type="scientific">Rhododendron molle</name>
    <name type="common">Chinese azalea</name>
    <name type="synonym">Azalea mollis</name>
    <dbReference type="NCBI Taxonomy" id="49168"/>
    <lineage>
        <taxon>Eukaryota</taxon>
        <taxon>Viridiplantae</taxon>
        <taxon>Streptophyta</taxon>
        <taxon>Embryophyta</taxon>
        <taxon>Tracheophyta</taxon>
        <taxon>Spermatophyta</taxon>
        <taxon>Magnoliopsida</taxon>
        <taxon>eudicotyledons</taxon>
        <taxon>Gunneridae</taxon>
        <taxon>Pentapetalae</taxon>
        <taxon>asterids</taxon>
        <taxon>Ericales</taxon>
        <taxon>Ericaceae</taxon>
        <taxon>Ericoideae</taxon>
        <taxon>Rhodoreae</taxon>
        <taxon>Rhododendron</taxon>
    </lineage>
</organism>
<protein>
    <submittedName>
        <fullName evidence="1">Uncharacterized protein</fullName>
    </submittedName>
</protein>
<evidence type="ECO:0000313" key="2">
    <source>
        <dbReference type="Proteomes" id="UP001062846"/>
    </source>
</evidence>